<dbReference type="PANTHER" id="PTHR43110">
    <property type="entry name" value="THIOL PEROXIDASE"/>
    <property type="match status" value="1"/>
</dbReference>
<accession>A0A3B0YH73</accession>
<sequence length="165" mass="18344">MAIVSLRGNKCNTCGDMPALNSQAPDFILADGNLKNISLLDYDGKKKIIYTVPSLDTPTCQTSTKIFNERVSHYSDVIVLIVSSDLPFAMRRYCGIEKLTNVQPLSMMRSRQFSKDYGVLLEDGPLAGIMTRSVTVLDENNKVRYTELVTEISDEPDYDGAFSAM</sequence>
<dbReference type="InterPro" id="IPR050455">
    <property type="entry name" value="Tpx_Peroxidase_subfamily"/>
</dbReference>
<feature type="domain" description="Thioredoxin" evidence="3">
    <location>
        <begin position="18"/>
        <end position="165"/>
    </location>
</feature>
<dbReference type="InterPro" id="IPR013766">
    <property type="entry name" value="Thioredoxin_domain"/>
</dbReference>
<name>A0A3B0YH73_9ZZZZ</name>
<keyword evidence="1" id="KW-1015">Disulfide bond</keyword>
<protein>
    <submittedName>
        <fullName evidence="4">Thiol peroxidase, Tpx-type</fullName>
        <ecNumber evidence="4">1.11.1.15</ecNumber>
    </submittedName>
</protein>
<dbReference type="NCBIfam" id="NF001808">
    <property type="entry name" value="PRK00522.1"/>
    <property type="match status" value="1"/>
</dbReference>
<dbReference type="Gene3D" id="3.40.30.10">
    <property type="entry name" value="Glutaredoxin"/>
    <property type="match status" value="1"/>
</dbReference>
<dbReference type="EMBL" id="UOFL01000073">
    <property type="protein sequence ID" value="VAW75017.1"/>
    <property type="molecule type" value="Genomic_DNA"/>
</dbReference>
<dbReference type="PROSITE" id="PS51352">
    <property type="entry name" value="THIOREDOXIN_2"/>
    <property type="match status" value="1"/>
</dbReference>
<dbReference type="SUPFAM" id="SSF52833">
    <property type="entry name" value="Thioredoxin-like"/>
    <property type="match status" value="1"/>
</dbReference>
<evidence type="ECO:0000313" key="4">
    <source>
        <dbReference type="EMBL" id="VAW75017.1"/>
    </source>
</evidence>
<evidence type="ECO:0000256" key="1">
    <source>
        <dbReference type="ARBA" id="ARBA00023157"/>
    </source>
</evidence>
<evidence type="ECO:0000256" key="2">
    <source>
        <dbReference type="ARBA" id="ARBA00023284"/>
    </source>
</evidence>
<gene>
    <name evidence="4" type="ORF">MNBD_GAMMA12-739</name>
</gene>
<proteinExistence type="predicted"/>
<dbReference type="GO" id="GO:0008379">
    <property type="term" value="F:thioredoxin peroxidase activity"/>
    <property type="evidence" value="ECO:0007669"/>
    <property type="project" value="InterPro"/>
</dbReference>
<dbReference type="AlphaFoldDB" id="A0A3B0YH73"/>
<dbReference type="InterPro" id="IPR013740">
    <property type="entry name" value="Redoxin"/>
</dbReference>
<dbReference type="Pfam" id="PF08534">
    <property type="entry name" value="Redoxin"/>
    <property type="match status" value="1"/>
</dbReference>
<dbReference type="InterPro" id="IPR036249">
    <property type="entry name" value="Thioredoxin-like_sf"/>
</dbReference>
<keyword evidence="4" id="KW-0575">Peroxidase</keyword>
<keyword evidence="2" id="KW-0676">Redox-active center</keyword>
<dbReference type="InterPro" id="IPR002065">
    <property type="entry name" value="TPX"/>
</dbReference>
<evidence type="ECO:0000259" key="3">
    <source>
        <dbReference type="PROSITE" id="PS51352"/>
    </source>
</evidence>
<organism evidence="4">
    <name type="scientific">hydrothermal vent metagenome</name>
    <dbReference type="NCBI Taxonomy" id="652676"/>
    <lineage>
        <taxon>unclassified sequences</taxon>
        <taxon>metagenomes</taxon>
        <taxon>ecological metagenomes</taxon>
    </lineage>
</organism>
<reference evidence="4" key="1">
    <citation type="submission" date="2018-06" db="EMBL/GenBank/DDBJ databases">
        <authorList>
            <person name="Zhirakovskaya E."/>
        </authorList>
    </citation>
    <scope>NUCLEOTIDE SEQUENCE</scope>
</reference>
<dbReference type="PANTHER" id="PTHR43110:SF1">
    <property type="entry name" value="THIOL PEROXIDASE"/>
    <property type="match status" value="1"/>
</dbReference>
<dbReference type="EC" id="1.11.1.15" evidence="4"/>
<dbReference type="CDD" id="cd03014">
    <property type="entry name" value="PRX_Atyp2cys"/>
    <property type="match status" value="1"/>
</dbReference>
<keyword evidence="4" id="KW-0560">Oxidoreductase</keyword>